<dbReference type="OrthoDB" id="798778at2"/>
<dbReference type="AlphaFoldDB" id="A0A4Q5LN11"/>
<gene>
    <name evidence="1" type="ORF">EWM62_08800</name>
</gene>
<proteinExistence type="predicted"/>
<dbReference type="Proteomes" id="UP000293331">
    <property type="component" value="Unassembled WGS sequence"/>
</dbReference>
<evidence type="ECO:0000313" key="1">
    <source>
        <dbReference type="EMBL" id="RYU90733.1"/>
    </source>
</evidence>
<accession>A0A4Q5LN11</accession>
<reference evidence="1 2" key="1">
    <citation type="submission" date="2019-02" db="EMBL/GenBank/DDBJ databases">
        <title>Bacterial novel species Mucilaginibacter sp. 17JY9-4 isolated from soil.</title>
        <authorList>
            <person name="Jung H.-Y."/>
        </authorList>
    </citation>
    <scope>NUCLEOTIDE SEQUENCE [LARGE SCALE GENOMIC DNA]</scope>
    <source>
        <strain evidence="1 2">17JY9-4</strain>
    </source>
</reference>
<protein>
    <submittedName>
        <fullName evidence="1">Uncharacterized protein</fullName>
    </submittedName>
</protein>
<keyword evidence="2" id="KW-1185">Reference proteome</keyword>
<comment type="caution">
    <text evidence="1">The sequence shown here is derived from an EMBL/GenBank/DDBJ whole genome shotgun (WGS) entry which is preliminary data.</text>
</comment>
<dbReference type="RefSeq" id="WP_129876283.1">
    <property type="nucleotide sequence ID" value="NZ_SEWG01000003.1"/>
</dbReference>
<name>A0A4Q5LN11_9SPHI</name>
<sequence>MDIIFISNQIKYDILNTCGMPVDHSYNLLTNTPLKSIGYDRDEDLCRKLEEKLRVVAEEYKTGKRVAEGAVSQNLTVRQCIQLVIA</sequence>
<evidence type="ECO:0000313" key="2">
    <source>
        <dbReference type="Proteomes" id="UP000293331"/>
    </source>
</evidence>
<organism evidence="1 2">
    <name type="scientific">Mucilaginibacter terrigena</name>
    <dbReference type="NCBI Taxonomy" id="2492395"/>
    <lineage>
        <taxon>Bacteria</taxon>
        <taxon>Pseudomonadati</taxon>
        <taxon>Bacteroidota</taxon>
        <taxon>Sphingobacteriia</taxon>
        <taxon>Sphingobacteriales</taxon>
        <taxon>Sphingobacteriaceae</taxon>
        <taxon>Mucilaginibacter</taxon>
    </lineage>
</organism>
<dbReference type="EMBL" id="SEWG01000003">
    <property type="protein sequence ID" value="RYU90733.1"/>
    <property type="molecule type" value="Genomic_DNA"/>
</dbReference>